<accession>A0A850TC40</accession>
<evidence type="ECO:0008006" key="4">
    <source>
        <dbReference type="Google" id="ProtNLM"/>
    </source>
</evidence>
<name>A0A850TC40_9BACT</name>
<feature type="coiled-coil region" evidence="1">
    <location>
        <begin position="45"/>
        <end position="106"/>
    </location>
</feature>
<gene>
    <name evidence="2" type="ORF">HXW94_08120</name>
</gene>
<dbReference type="EMBL" id="JACADJ010000021">
    <property type="protein sequence ID" value="NWH04946.1"/>
    <property type="molecule type" value="Genomic_DNA"/>
</dbReference>
<dbReference type="RefSeq" id="WP_178366400.1">
    <property type="nucleotide sequence ID" value="NZ_JACADJ010000021.1"/>
</dbReference>
<keyword evidence="1" id="KW-0175">Coiled coil</keyword>
<reference evidence="2 3" key="1">
    <citation type="submission" date="2020-06" db="EMBL/GenBank/DDBJ databases">
        <title>High-quality draft genome of sulfate reducer Desulfobacter latus type strain AcrS2 isolated from marine sediment.</title>
        <authorList>
            <person name="Hoppe M."/>
            <person name="Larsen C.K."/>
            <person name="Marshall I.P.G."/>
            <person name="Schramm A."/>
            <person name="Marietou A.G."/>
        </authorList>
    </citation>
    <scope>NUCLEOTIDE SEQUENCE [LARGE SCALE GENOMIC DNA]</scope>
    <source>
        <strain evidence="2 3">AcRS2</strain>
    </source>
</reference>
<dbReference type="Proteomes" id="UP000553343">
    <property type="component" value="Unassembled WGS sequence"/>
</dbReference>
<comment type="caution">
    <text evidence="2">The sequence shown here is derived from an EMBL/GenBank/DDBJ whole genome shotgun (WGS) entry which is preliminary data.</text>
</comment>
<evidence type="ECO:0000313" key="3">
    <source>
        <dbReference type="Proteomes" id="UP000553343"/>
    </source>
</evidence>
<evidence type="ECO:0000256" key="1">
    <source>
        <dbReference type="SAM" id="Coils"/>
    </source>
</evidence>
<keyword evidence="3" id="KW-1185">Reference proteome</keyword>
<proteinExistence type="predicted"/>
<dbReference type="AlphaFoldDB" id="A0A850TC40"/>
<sequence>MTTEIFEVKQAIENLNDLTEAHINAFDNQALPDIDNQTASRTRAFSKIKESVDKLMQEMGEVEKEDTIREIQEEIVPAVKELMSQNIRLESKIREHKSQLEASMKRLNSGRKAINGYGATALIGQQFNKVIATTN</sequence>
<organism evidence="2 3">
    <name type="scientific">Desulfobacter latus</name>
    <dbReference type="NCBI Taxonomy" id="2292"/>
    <lineage>
        <taxon>Bacteria</taxon>
        <taxon>Pseudomonadati</taxon>
        <taxon>Thermodesulfobacteriota</taxon>
        <taxon>Desulfobacteria</taxon>
        <taxon>Desulfobacterales</taxon>
        <taxon>Desulfobacteraceae</taxon>
        <taxon>Desulfobacter</taxon>
    </lineage>
</organism>
<evidence type="ECO:0000313" key="2">
    <source>
        <dbReference type="EMBL" id="NWH04946.1"/>
    </source>
</evidence>
<protein>
    <recommendedName>
        <fullName evidence="4">Flagellar protein FlgN</fullName>
    </recommendedName>
</protein>